<feature type="compositionally biased region" description="Polar residues" evidence="2">
    <location>
        <begin position="57"/>
        <end position="66"/>
    </location>
</feature>
<dbReference type="EMBL" id="JAWHQM010000013">
    <property type="protein sequence ID" value="KAK5629830.1"/>
    <property type="molecule type" value="Genomic_DNA"/>
</dbReference>
<accession>A0AAN7UCT5</accession>
<dbReference type="AlphaFoldDB" id="A0AAN7UCT5"/>
<dbReference type="GO" id="GO:0006887">
    <property type="term" value="P:exocytosis"/>
    <property type="evidence" value="ECO:0007669"/>
    <property type="project" value="TreeGrafter"/>
</dbReference>
<dbReference type="GO" id="GO:0031201">
    <property type="term" value="C:SNARE complex"/>
    <property type="evidence" value="ECO:0007669"/>
    <property type="project" value="TreeGrafter"/>
</dbReference>
<gene>
    <name evidence="4" type="ORF">RRF57_005545</name>
</gene>
<dbReference type="Proteomes" id="UP001305414">
    <property type="component" value="Unassembled WGS sequence"/>
</dbReference>
<name>A0AAN7UCT5_9PEZI</name>
<dbReference type="GO" id="GO:0005484">
    <property type="term" value="F:SNAP receptor activity"/>
    <property type="evidence" value="ECO:0007669"/>
    <property type="project" value="TreeGrafter"/>
</dbReference>
<feature type="domain" description="T-SNARE coiled-coil homology" evidence="3">
    <location>
        <begin position="370"/>
        <end position="432"/>
    </location>
</feature>
<dbReference type="PANTHER" id="PTHR19305">
    <property type="entry name" value="SYNAPTOSOMAL ASSOCIATED PROTEIN"/>
    <property type="match status" value="1"/>
</dbReference>
<dbReference type="Gene3D" id="1.20.5.110">
    <property type="match status" value="2"/>
</dbReference>
<feature type="compositionally biased region" description="Polar residues" evidence="2">
    <location>
        <begin position="108"/>
        <end position="117"/>
    </location>
</feature>
<evidence type="ECO:0000313" key="5">
    <source>
        <dbReference type="Proteomes" id="UP001305414"/>
    </source>
</evidence>
<keyword evidence="5" id="KW-1185">Reference proteome</keyword>
<evidence type="ECO:0000256" key="1">
    <source>
        <dbReference type="ARBA" id="ARBA00009480"/>
    </source>
</evidence>
<evidence type="ECO:0000259" key="3">
    <source>
        <dbReference type="PROSITE" id="PS50192"/>
    </source>
</evidence>
<dbReference type="SMART" id="SM00397">
    <property type="entry name" value="t_SNARE"/>
    <property type="match status" value="1"/>
</dbReference>
<dbReference type="PANTHER" id="PTHR19305:SF9">
    <property type="entry name" value="SYNAPTOSOMAL-ASSOCIATED PROTEIN 29"/>
    <property type="match status" value="1"/>
</dbReference>
<protein>
    <recommendedName>
        <fullName evidence="3">t-SNARE coiled-coil homology domain-containing protein</fullName>
    </recommendedName>
</protein>
<dbReference type="CDD" id="cd15857">
    <property type="entry name" value="SNARE_SEC9C"/>
    <property type="match status" value="1"/>
</dbReference>
<feature type="region of interest" description="Disordered" evidence="2">
    <location>
        <begin position="1"/>
        <end position="195"/>
    </location>
</feature>
<dbReference type="InterPro" id="IPR000727">
    <property type="entry name" value="T_SNARE_dom"/>
</dbReference>
<comment type="caution">
    <text evidence="4">The sequence shown here is derived from an EMBL/GenBank/DDBJ whole genome shotgun (WGS) entry which is preliminary data.</text>
</comment>
<reference evidence="4 5" key="1">
    <citation type="submission" date="2023-10" db="EMBL/GenBank/DDBJ databases">
        <title>Draft genome sequence of Xylaria bambusicola isolate GMP-LS, the root and basal stem rot pathogen of sugarcane in Indonesia.</title>
        <authorList>
            <person name="Selvaraj P."/>
            <person name="Muralishankar V."/>
            <person name="Muruganantham S."/>
            <person name="Sp S."/>
            <person name="Haryani S."/>
            <person name="Lau K.J.X."/>
            <person name="Naqvi N.I."/>
        </authorList>
    </citation>
    <scope>NUCLEOTIDE SEQUENCE [LARGE SCALE GENOMIC DNA]</scope>
    <source>
        <strain evidence="4">GMP-LS</strain>
    </source>
</reference>
<proteinExistence type="inferred from homology"/>
<feature type="compositionally biased region" description="Gly residues" evidence="2">
    <location>
        <begin position="157"/>
        <end position="167"/>
    </location>
</feature>
<organism evidence="4 5">
    <name type="scientific">Xylaria bambusicola</name>
    <dbReference type="NCBI Taxonomy" id="326684"/>
    <lineage>
        <taxon>Eukaryota</taxon>
        <taxon>Fungi</taxon>
        <taxon>Dikarya</taxon>
        <taxon>Ascomycota</taxon>
        <taxon>Pezizomycotina</taxon>
        <taxon>Sordariomycetes</taxon>
        <taxon>Xylariomycetidae</taxon>
        <taxon>Xylariales</taxon>
        <taxon>Xylariaceae</taxon>
        <taxon>Xylaria</taxon>
    </lineage>
</organism>
<evidence type="ECO:0000313" key="4">
    <source>
        <dbReference type="EMBL" id="KAK5629830.1"/>
    </source>
</evidence>
<feature type="region of interest" description="Disordered" evidence="2">
    <location>
        <begin position="332"/>
        <end position="368"/>
    </location>
</feature>
<dbReference type="GO" id="GO:0019905">
    <property type="term" value="F:syntaxin binding"/>
    <property type="evidence" value="ECO:0007669"/>
    <property type="project" value="TreeGrafter"/>
</dbReference>
<feature type="compositionally biased region" description="Polar residues" evidence="2">
    <location>
        <begin position="25"/>
        <end position="44"/>
    </location>
</feature>
<dbReference type="GO" id="GO:0006906">
    <property type="term" value="P:vesicle fusion"/>
    <property type="evidence" value="ECO:0007669"/>
    <property type="project" value="TreeGrafter"/>
</dbReference>
<dbReference type="PROSITE" id="PS50192">
    <property type="entry name" value="T_SNARE"/>
    <property type="match status" value="1"/>
</dbReference>
<dbReference type="GO" id="GO:0005886">
    <property type="term" value="C:plasma membrane"/>
    <property type="evidence" value="ECO:0007669"/>
    <property type="project" value="TreeGrafter"/>
</dbReference>
<dbReference type="SUPFAM" id="SSF58038">
    <property type="entry name" value="SNARE fusion complex"/>
    <property type="match status" value="1"/>
</dbReference>
<evidence type="ECO:0000256" key="2">
    <source>
        <dbReference type="SAM" id="MobiDB-lite"/>
    </source>
</evidence>
<sequence length="433" mass="47571">MKKFLGKKSSDRDDDPNRSALFGSKGSSKGPQSDNPYAQTASDQYTEDNTKFAGMSRYQQAQNGQGLNRYDSSASSATAPPPYSSQEASSGYGNNRYGASGGYGNNKYAGSSHSNAPRQGGYGGLGRSDSNDTDANRDALFSGARDRYQQQASAGNSGAGNGNGGYGSDNTASGSKYDGYGSQRQMTEEDREAEEYRNLKNEIHKTTQDSLATNQNSLRYMNQALETGLATYARLGADELLDTATQSHRHAEAQTKKLKSLNRSMFAVHVKNPFTEKRRTAEGNADHARLLHGISELTQWQRRQGLYNKIKPIEKLVRRPEEINHSRMERTFAGFDNPDVPNAGSSSNRGDRNKYMLEDDSDEESKAQLDAANDQIEKDLEQMSIGVARLKAVGKAMGDELDHGNKLIDRIGAKTDPLDDQIRVTNARMNRIR</sequence>
<feature type="compositionally biased region" description="Basic and acidic residues" evidence="2">
    <location>
        <begin position="8"/>
        <end position="17"/>
    </location>
</feature>
<comment type="similarity">
    <text evidence="1">Belongs to the SNAP-25 family.</text>
</comment>